<dbReference type="Proteomes" id="UP001233360">
    <property type="component" value="Unassembled WGS sequence"/>
</dbReference>
<dbReference type="EMBL" id="JAUTBK010000002">
    <property type="protein sequence ID" value="MDQ1207467.1"/>
    <property type="molecule type" value="Genomic_DNA"/>
</dbReference>
<dbReference type="RefSeq" id="WP_307001683.1">
    <property type="nucleotide sequence ID" value="NZ_JAUTBK010000002.1"/>
</dbReference>
<dbReference type="Pfam" id="PF18864">
    <property type="entry name" value="AbiTii"/>
    <property type="match status" value="1"/>
</dbReference>
<comment type="caution">
    <text evidence="2">The sequence shown here is derived from an EMBL/GenBank/DDBJ whole genome shotgun (WGS) entry which is preliminary data.</text>
</comment>
<evidence type="ECO:0000259" key="1">
    <source>
        <dbReference type="Pfam" id="PF18864"/>
    </source>
</evidence>
<evidence type="ECO:0000313" key="2">
    <source>
        <dbReference type="EMBL" id="MDQ1207467.1"/>
    </source>
</evidence>
<evidence type="ECO:0000313" key="3">
    <source>
        <dbReference type="Proteomes" id="UP001233360"/>
    </source>
</evidence>
<sequence length="294" mass="33222">MKAITALQKLVLDPQSNITDILRSALLISHKLSLLDFKTWCELELKGYDDIDDSNVPEYRHLYGSFHVTDVNTKVHQPLGDRAACQVIKDSIIFFQESLDNNDQFLSIRFPDDKNKNLKQMFGISSKSCIFYSSISRTYFLKALDIIRTKILEFSIELENKGILGDEWEFTEQEKQMTQNINYNISNVGNIANHNQESTINQIATINVNVIKGDFSSLASKLRSHGIEEKDIQELQTIIDVTPLPQSPSEYSVDLKSWMSKMVTKSIDGTWQIAVGAAGSLLATGIQQYFGILS</sequence>
<keyword evidence="3" id="KW-1185">Reference proteome</keyword>
<protein>
    <recommendedName>
        <fullName evidence="1">AbiTii domain-containing protein</fullName>
    </recommendedName>
</protein>
<name>A0ABU0USE8_ACIBI</name>
<dbReference type="InterPro" id="IPR041304">
    <property type="entry name" value="AbiTii"/>
</dbReference>
<accession>A0ABU0USE8</accession>
<gene>
    <name evidence="2" type="ORF">QE380_000390</name>
</gene>
<reference evidence="2 3" key="1">
    <citation type="submission" date="2023-07" db="EMBL/GenBank/DDBJ databases">
        <title>Functional and genomic diversity of the sorghum phyllosphere microbiome.</title>
        <authorList>
            <person name="Shade A."/>
        </authorList>
    </citation>
    <scope>NUCLEOTIDE SEQUENCE [LARGE SCALE GENOMIC DNA]</scope>
    <source>
        <strain evidence="2 3">SORGH_AS_0887</strain>
    </source>
</reference>
<proteinExistence type="predicted"/>
<feature type="domain" description="AbiTii" evidence="1">
    <location>
        <begin position="4"/>
        <end position="182"/>
    </location>
</feature>
<organism evidence="2 3">
    <name type="scientific">Acinetobacter baylyi</name>
    <dbReference type="NCBI Taxonomy" id="202950"/>
    <lineage>
        <taxon>Bacteria</taxon>
        <taxon>Pseudomonadati</taxon>
        <taxon>Pseudomonadota</taxon>
        <taxon>Gammaproteobacteria</taxon>
        <taxon>Moraxellales</taxon>
        <taxon>Moraxellaceae</taxon>
        <taxon>Acinetobacter</taxon>
    </lineage>
</organism>